<evidence type="ECO:0000256" key="1">
    <source>
        <dbReference type="SAM" id="MobiDB-lite"/>
    </source>
</evidence>
<gene>
    <name evidence="2" type="ORF">E5082_31920</name>
</gene>
<dbReference type="GeneID" id="91534430"/>
<feature type="region of interest" description="Disordered" evidence="1">
    <location>
        <begin position="1"/>
        <end position="28"/>
    </location>
</feature>
<accession>A0A4Z1CWT1</accession>
<dbReference type="RefSeq" id="WP_135794696.1">
    <property type="nucleotide sequence ID" value="NZ_BNBQ01000016.1"/>
</dbReference>
<feature type="compositionally biased region" description="Basic residues" evidence="1">
    <location>
        <begin position="1"/>
        <end position="10"/>
    </location>
</feature>
<comment type="caution">
    <text evidence="2">The sequence shown here is derived from an EMBL/GenBank/DDBJ whole genome shotgun (WGS) entry which is preliminary data.</text>
</comment>
<dbReference type="EMBL" id="SRRU01000020">
    <property type="protein sequence ID" value="TGN73445.1"/>
    <property type="molecule type" value="Genomic_DNA"/>
</dbReference>
<dbReference type="Proteomes" id="UP000298513">
    <property type="component" value="Unassembled WGS sequence"/>
</dbReference>
<reference evidence="2 3" key="1">
    <citation type="submission" date="2019-04" db="EMBL/GenBank/DDBJ databases">
        <title>Streptomyces sp. nov. Bv016 isolated from bark of Buahinia variegata.</title>
        <authorList>
            <person name="Kanchanasin P."/>
            <person name="Tanasupawat S."/>
            <person name="Yuki M."/>
            <person name="Kudo T."/>
        </authorList>
    </citation>
    <scope>NUCLEOTIDE SEQUENCE [LARGE SCALE GENOMIC DNA]</scope>
    <source>
        <strain evidence="2 3">JCM 4765</strain>
    </source>
</reference>
<proteinExistence type="predicted"/>
<evidence type="ECO:0000313" key="2">
    <source>
        <dbReference type="EMBL" id="TGN73445.1"/>
    </source>
</evidence>
<keyword evidence="3" id="KW-1185">Reference proteome</keyword>
<feature type="compositionally biased region" description="Polar residues" evidence="1">
    <location>
        <begin position="13"/>
        <end position="26"/>
    </location>
</feature>
<evidence type="ECO:0000313" key="3">
    <source>
        <dbReference type="Proteomes" id="UP000298513"/>
    </source>
</evidence>
<sequence length="547" mass="59536">MDGFRERRRATAWLQQGRTGEDSTSGPAIERATTHGVFAALGDAGTQALHAGKVHRFVAGVDQRVRPLSAQELTALGDPMATLLFRQGKFPMTVQDLLSELPQSTTPGSQAVYLISEAGQIPPAAAPDLPRDMRFAIARAATSRDVDLLVSTGANGDPATTFLQVAAWDEAAGVFNYYMRIDPVWIWAGNSWSSLTTGSRGNGCFDSHINGSVVMKELKLPWINWQSQAATIQLAPDDTLRDNPLYKHVIGAQNLELTVRSLISRWTAARLAAVTQGGTLRHPEQLMRHLFTSTAVNLASTATQSSTITPADGDLALPTGFWLNSDALLDDLQLPVSASLPLAPATHYIASLTKFDFRLEEKTNGFSQPGDTFFAFVVPEAACEDNDVVQQMVQQGIITAKFAACALMVDFTNPVFSPDRAQLMTYVPTTATETAGLQDKIVQAIVEAAASLPPSSPESRFAADWALADSAWPNAFANRIDDYLGRVSKLISMSSGFDDYVRLAESRRREFKVMRLNEFELTLPTTNIPEHAPRLRMNDDGTVVPRP</sequence>
<dbReference type="AlphaFoldDB" id="A0A4Z1CWT1"/>
<protein>
    <submittedName>
        <fullName evidence="2">Uncharacterized protein</fullName>
    </submittedName>
</protein>
<organism evidence="2 3">
    <name type="scientific">Streptomyces griseoluteus</name>
    <dbReference type="NCBI Taxonomy" id="29306"/>
    <lineage>
        <taxon>Bacteria</taxon>
        <taxon>Bacillati</taxon>
        <taxon>Actinomycetota</taxon>
        <taxon>Actinomycetes</taxon>
        <taxon>Kitasatosporales</taxon>
        <taxon>Streptomycetaceae</taxon>
        <taxon>Streptomyces</taxon>
    </lineage>
</organism>
<name>A0A4Z1CWT1_STRGP</name>